<name>A0ACC7VMM7_9BACI</name>
<comment type="caution">
    <text evidence="1">The sequence shown here is derived from an EMBL/GenBank/DDBJ whole genome shotgun (WGS) entry which is preliminary data.</text>
</comment>
<evidence type="ECO:0000313" key="2">
    <source>
        <dbReference type="Proteomes" id="UP000466692"/>
    </source>
</evidence>
<keyword evidence="2" id="KW-1185">Reference proteome</keyword>
<accession>A0ACC7VMM7</accession>
<dbReference type="EMBL" id="WMEU01000014">
    <property type="protein sequence ID" value="MYL55799.1"/>
    <property type="molecule type" value="Genomic_DNA"/>
</dbReference>
<sequence>MKKIILLVVSSVVFFALLGSFTYEATKAEVKVNTDKETKTVRTHASTVGELFSSLDIDVKPQDKLSHSTEEQIESGMKINYQSAKSVTVTIDDKEHLYYTVQDTVEQFIKAKNVNIDSRDQVSYSKKDPIEEGMNIEVRKAFEVTLNDGGKEKKVWTTAETVDQFLQEEDIKLDKLDKLKQDKTASLSKEKSQIKITRVEKVTDVIEESVDYGVVKRNDNSIPKGEEKVVQNGEKGKVVKHYEVTLENGEEVNRELVKEEKASDSKDKIVAVGTKEIQQTVSRSNNASAQKTLYMEATAYTAYCTGCSGVTTTGINLRANPNQKVVAVDPNVIPLGSRVWVEGYGYAVAGDTGSAIKGNRIDVFLSSKSQAYSFGRKRVQVKVLD</sequence>
<organism evidence="1 2">
    <name type="scientific">Pontibacillus yanchengensis</name>
    <dbReference type="NCBI Taxonomy" id="462910"/>
    <lineage>
        <taxon>Bacteria</taxon>
        <taxon>Bacillati</taxon>
        <taxon>Bacillota</taxon>
        <taxon>Bacilli</taxon>
        <taxon>Bacillales</taxon>
        <taxon>Bacillaceae</taxon>
        <taxon>Pontibacillus</taxon>
    </lineage>
</organism>
<gene>
    <name evidence="1" type="ORF">GLW08_21085</name>
</gene>
<dbReference type="Proteomes" id="UP000466692">
    <property type="component" value="Unassembled WGS sequence"/>
</dbReference>
<reference evidence="1" key="1">
    <citation type="submission" date="2019-11" db="EMBL/GenBank/DDBJ databases">
        <title>Genome sequences of 17 halophilic strains isolated from different environments.</title>
        <authorList>
            <person name="Furrow R.E."/>
        </authorList>
    </citation>
    <scope>NUCLEOTIDE SEQUENCE</scope>
    <source>
        <strain evidence="1">22510_22_Filter</strain>
    </source>
</reference>
<evidence type="ECO:0000313" key="1">
    <source>
        <dbReference type="EMBL" id="MYL55799.1"/>
    </source>
</evidence>
<proteinExistence type="predicted"/>
<protein>
    <submittedName>
        <fullName evidence="1">DUF348 domain-containing protein</fullName>
    </submittedName>
</protein>